<name>A0ABQ5IZL5_9ASTR</name>
<evidence type="ECO:0000313" key="2">
    <source>
        <dbReference type="Proteomes" id="UP001151760"/>
    </source>
</evidence>
<keyword evidence="2" id="KW-1185">Reference proteome</keyword>
<reference evidence="1" key="1">
    <citation type="journal article" date="2022" name="Int. J. Mol. Sci.">
        <title>Draft Genome of Tanacetum Coccineum: Genomic Comparison of Closely Related Tanacetum-Family Plants.</title>
        <authorList>
            <person name="Yamashiro T."/>
            <person name="Shiraishi A."/>
            <person name="Nakayama K."/>
            <person name="Satake H."/>
        </authorList>
    </citation>
    <scope>NUCLEOTIDE SEQUENCE</scope>
</reference>
<evidence type="ECO:0000313" key="1">
    <source>
        <dbReference type="EMBL" id="GJU04394.1"/>
    </source>
</evidence>
<protein>
    <submittedName>
        <fullName evidence="1">Uncharacterized protein</fullName>
    </submittedName>
</protein>
<dbReference type="EMBL" id="BQNB010021245">
    <property type="protein sequence ID" value="GJU04394.1"/>
    <property type="molecule type" value="Genomic_DNA"/>
</dbReference>
<sequence length="515" mass="59152">MSKEVRTLRYLDLVVPLKKVSDEAIHKELGDRMERAATTTSSLEAKQESGAKDTILGDADAQTRVKKLEKKVKSNKARRKARIVVLDDEDAEEDSSKQRRKISKINKHATISLVQLEQDMEYDFNDYTAERFTTASVPVTTAGIEINIANILVNTAGAAVTTASASISTVSPPRVSTAKDISGAETLVYIRKSASKDKGHDEELTQKLHAEELVKDTARQEQERYDFEKALELQKQLNQREKVVAKSQAHDIDWNDPAVLRYHAVQNRSFSKAEVRKNMCIYLKNQGGYKQSHFKGMSYEDIRPIFESVWDQIHAFVPKDFEIEKKVIKRSGFDFQQESSKQVEEEVVQQDNVVAEQVVKDSSRKAKRRLKIKISKARKNKDKRQKMQDDPKKLALKEYVEVISDSKEIDRADGSYKTYIFFSEMLNDFDRKDLIVLYRLFNEKYASTRPGIDDLMLSRDMKTMFELDDDDDAVWKNHHSQELIEWKLNDSCGVHSLMLGEVSSHMLVEKKYPLP</sequence>
<proteinExistence type="predicted"/>
<comment type="caution">
    <text evidence="1">The sequence shown here is derived from an EMBL/GenBank/DDBJ whole genome shotgun (WGS) entry which is preliminary data.</text>
</comment>
<accession>A0ABQ5IZL5</accession>
<dbReference type="Proteomes" id="UP001151760">
    <property type="component" value="Unassembled WGS sequence"/>
</dbReference>
<gene>
    <name evidence="1" type="ORF">Tco_1120824</name>
</gene>
<reference evidence="1" key="2">
    <citation type="submission" date="2022-01" db="EMBL/GenBank/DDBJ databases">
        <authorList>
            <person name="Yamashiro T."/>
            <person name="Shiraishi A."/>
            <person name="Satake H."/>
            <person name="Nakayama K."/>
        </authorList>
    </citation>
    <scope>NUCLEOTIDE SEQUENCE</scope>
</reference>
<organism evidence="1 2">
    <name type="scientific">Tanacetum coccineum</name>
    <dbReference type="NCBI Taxonomy" id="301880"/>
    <lineage>
        <taxon>Eukaryota</taxon>
        <taxon>Viridiplantae</taxon>
        <taxon>Streptophyta</taxon>
        <taxon>Embryophyta</taxon>
        <taxon>Tracheophyta</taxon>
        <taxon>Spermatophyta</taxon>
        <taxon>Magnoliopsida</taxon>
        <taxon>eudicotyledons</taxon>
        <taxon>Gunneridae</taxon>
        <taxon>Pentapetalae</taxon>
        <taxon>asterids</taxon>
        <taxon>campanulids</taxon>
        <taxon>Asterales</taxon>
        <taxon>Asteraceae</taxon>
        <taxon>Asteroideae</taxon>
        <taxon>Anthemideae</taxon>
        <taxon>Anthemidinae</taxon>
        <taxon>Tanacetum</taxon>
    </lineage>
</organism>